<reference evidence="1 2" key="1">
    <citation type="journal article" date="2015" name="Sci. Rep.">
        <title>The genome of Leishmania panamensis: insights into genomics of the L. (Viannia) subgenus.</title>
        <authorList>
            <person name="Llanes A."/>
            <person name="Restrepo C.M."/>
            <person name="Vecchio G.D."/>
            <person name="Anguizola F.J."/>
            <person name="Lleonart R."/>
        </authorList>
    </citation>
    <scope>NUCLEOTIDE SEQUENCE [LARGE SCALE GENOMIC DNA]</scope>
    <source>
        <strain evidence="1 2">MHOM/PA/94/PSC-1</strain>
    </source>
</reference>
<keyword evidence="2" id="KW-1185">Reference proteome</keyword>
<dbReference type="VEuPathDB" id="TriTrypDB:LPMP_320800"/>
<dbReference type="eggNOG" id="ENOG502S7HZ">
    <property type="taxonomic scope" value="Eukaryota"/>
</dbReference>
<evidence type="ECO:0000313" key="1">
    <source>
        <dbReference type="EMBL" id="AIO00967.1"/>
    </source>
</evidence>
<dbReference type="RefSeq" id="XP_010701767.1">
    <property type="nucleotide sequence ID" value="XM_010703465.1"/>
</dbReference>
<dbReference type="EMBL" id="CP009401">
    <property type="protein sequence ID" value="AIO00967.1"/>
    <property type="molecule type" value="Genomic_DNA"/>
</dbReference>
<sequence>MPGVSDRRAAYVSCRIHCLPACFSRAAIAVSKLTLPAPEIPPLVSLCTCGLPGYSAREGEVFSAAAGDLHPRHRLPFVLSRVAASKAIASLSPSKTLTSPKTNEAPAVVFTHRREAAPMLHGCSLSIAHEDSVAASVAWPVSSPDSFSPNDSNASPKRLCRGTEVVRAHCSLSDATATAFAYAIDVVSVAEVHRVRSRFPRLGQRWMPQCITAASAEDMRRGLACVQKQPPESGAEVGVPEAGHGSEDVSACQAVGRRDGWWEHLPTPCESEADAYAAVVLAQHWGARECAVKLVGIPGRSFAYECVGALLPRGGGAVGAESNPFTVSFMVSHSLYLAGVSGVEAATLAKQGLQPLLYLYTWTEWVPFNRTVNLPYVVMLACMPCSSVAR</sequence>
<proteinExistence type="predicted"/>
<gene>
    <name evidence="1" type="ORF">LPMP_320800</name>
</gene>
<dbReference type="VEuPathDB" id="TriTrypDB:LPAL13_320013000"/>
<evidence type="ECO:0000313" key="2">
    <source>
        <dbReference type="Proteomes" id="UP000063063"/>
    </source>
</evidence>
<accession>A0A088SGM8</accession>
<organism evidence="1 2">
    <name type="scientific">Leishmania panamensis</name>
    <dbReference type="NCBI Taxonomy" id="5679"/>
    <lineage>
        <taxon>Eukaryota</taxon>
        <taxon>Discoba</taxon>
        <taxon>Euglenozoa</taxon>
        <taxon>Kinetoplastea</taxon>
        <taxon>Metakinetoplastina</taxon>
        <taxon>Trypanosomatida</taxon>
        <taxon>Trypanosomatidae</taxon>
        <taxon>Leishmaniinae</taxon>
        <taxon>Leishmania</taxon>
        <taxon>Leishmania guyanensis species complex</taxon>
    </lineage>
</organism>
<dbReference type="OrthoDB" id="271890at2759"/>
<name>A0A088SGM8_LEIPA</name>
<dbReference type="KEGG" id="lpan:LPMP_320800"/>
<protein>
    <submittedName>
        <fullName evidence="1">Uncharacterized protein</fullName>
    </submittedName>
</protein>
<dbReference type="GeneID" id="22577821"/>
<dbReference type="AlphaFoldDB" id="A0A088SGM8"/>
<dbReference type="Proteomes" id="UP000063063">
    <property type="component" value="Chromosome 32"/>
</dbReference>